<evidence type="ECO:0000313" key="1">
    <source>
        <dbReference type="EMBL" id="TFB02846.1"/>
    </source>
</evidence>
<dbReference type="GeneID" id="300576789"/>
<name>A0ABY2H508_9HYPO</name>
<organism evidence="1 2">
    <name type="scientific">Trichoderma ghanense</name>
    <dbReference type="NCBI Taxonomy" id="65468"/>
    <lineage>
        <taxon>Eukaryota</taxon>
        <taxon>Fungi</taxon>
        <taxon>Dikarya</taxon>
        <taxon>Ascomycota</taxon>
        <taxon>Pezizomycotina</taxon>
        <taxon>Sordariomycetes</taxon>
        <taxon>Hypocreomycetidae</taxon>
        <taxon>Hypocreales</taxon>
        <taxon>Hypocreaceae</taxon>
        <taxon>Trichoderma</taxon>
    </lineage>
</organism>
<reference evidence="1 2" key="1">
    <citation type="submission" date="2018-01" db="EMBL/GenBank/DDBJ databases">
        <title>Genome characterization of the sugarcane-associated fungus Trichoderma ghanense CCMA-1212 and their application in lignocelulose bioconversion.</title>
        <authorList>
            <person name="Steindorff A.S."/>
            <person name="Mendes T.D."/>
            <person name="Vilela E.S.D."/>
            <person name="Rodrigues D.S."/>
            <person name="Formighieri E.F."/>
            <person name="Melo I.S."/>
            <person name="Favaro L.C.L."/>
        </authorList>
    </citation>
    <scope>NUCLEOTIDE SEQUENCE [LARGE SCALE GENOMIC DNA]</scope>
    <source>
        <strain evidence="1 2">CCMA-1212</strain>
    </source>
</reference>
<accession>A0ABY2H508</accession>
<evidence type="ECO:0000313" key="2">
    <source>
        <dbReference type="Proteomes" id="UP001642720"/>
    </source>
</evidence>
<dbReference type="Proteomes" id="UP001642720">
    <property type="component" value="Unassembled WGS sequence"/>
</dbReference>
<sequence length="349" mass="38679">MPLSPPAAYMYLYQDERVAENQDEKGKHVLSGLDRYARTSSWSQCGLGMNGWQGDNARTSAKPGQLIQSRSKHVNVSGVRNGRALATPTKAGAPPAVSHAQVRRWPASRRSCLPLRLPVHLSRQAWKAFSGGRRFSMSRVLQVSVKTSRSLPSYRPRCSNEGDPAVVRSNAPPNVRRAEVTVSEWSRLVAGASLARTSRRTCWLWQRYARMYMYPALGGMSGLPCLFLYTPANELMVDSGRGHVLLRRVCPSTDALTGESHAETWYARGPIGLESRIRALVAWGAPSCESWPTGGPASERQTSMLDMVLITRHLFDAQFLGKLNQREMTPWALAAVDCIGVKNARGFRR</sequence>
<keyword evidence="2" id="KW-1185">Reference proteome</keyword>
<dbReference type="RefSeq" id="XP_073559047.1">
    <property type="nucleotide sequence ID" value="XM_073702339.1"/>
</dbReference>
<protein>
    <submittedName>
        <fullName evidence="1">Uncharacterized protein</fullName>
    </submittedName>
</protein>
<proteinExistence type="predicted"/>
<dbReference type="EMBL" id="PPTA01000006">
    <property type="protein sequence ID" value="TFB02846.1"/>
    <property type="molecule type" value="Genomic_DNA"/>
</dbReference>
<gene>
    <name evidence="1" type="ORF">CCMA1212_005058</name>
</gene>
<comment type="caution">
    <text evidence="1">The sequence shown here is derived from an EMBL/GenBank/DDBJ whole genome shotgun (WGS) entry which is preliminary data.</text>
</comment>